<evidence type="ECO:0000256" key="8">
    <source>
        <dbReference type="ARBA" id="ARBA00022670"/>
    </source>
</evidence>
<dbReference type="AlphaFoldDB" id="Q47H94"/>
<dbReference type="InterPro" id="IPR002410">
    <property type="entry name" value="Peptidase_S33"/>
</dbReference>
<proteinExistence type="inferred from homology"/>
<evidence type="ECO:0000256" key="7">
    <source>
        <dbReference type="ARBA" id="ARBA00022490"/>
    </source>
</evidence>
<protein>
    <recommendedName>
        <fullName evidence="5 11">Proline iminopeptidase</fullName>
        <shortName evidence="11">PIP</shortName>
        <ecNumber evidence="4 11">3.4.11.5</ecNumber>
    </recommendedName>
    <alternativeName>
        <fullName evidence="10 11">Prolyl aminopeptidase</fullName>
    </alternativeName>
</protein>
<dbReference type="STRING" id="159087.Daro_1031"/>
<dbReference type="Pfam" id="PF00561">
    <property type="entry name" value="Abhydrolase_1"/>
    <property type="match status" value="1"/>
</dbReference>
<evidence type="ECO:0000256" key="11">
    <source>
        <dbReference type="PIRNR" id="PIRNR006431"/>
    </source>
</evidence>
<evidence type="ECO:0000256" key="10">
    <source>
        <dbReference type="ARBA" id="ARBA00029605"/>
    </source>
</evidence>
<dbReference type="OrthoDB" id="9796770at2"/>
<dbReference type="eggNOG" id="COG0596">
    <property type="taxonomic scope" value="Bacteria"/>
</dbReference>
<sequence>MAVGDGHILHIEECGPVDGLPVLFLHDGPGNGCQPEYRRLFDPHRFRIVFIDQRGAGRSLPSGELGANTTPDLVVDLEHVRDALGISNWIVLGGGWGSLLALAYSQLFTERVCGLVLCGIFLGSRQEVEALLQAAPAGQADAWRQFAVAIPENERDDLLAAYASRILGADLATANLASHAWLNYGRALRNEGPLPAWPDSLALATARLQMHYLHHDCFIAPGQLLAGVEHLRHLPAAIVQGVADPLYPTHSAEALHRAWPEATWFPVANAGHDVLAPPIARACIKALGWVAECVETVD</sequence>
<keyword evidence="7 11" id="KW-0963">Cytoplasm</keyword>
<evidence type="ECO:0000256" key="2">
    <source>
        <dbReference type="ARBA" id="ARBA00004496"/>
    </source>
</evidence>
<dbReference type="InterPro" id="IPR000073">
    <property type="entry name" value="AB_hydrolase_1"/>
</dbReference>
<dbReference type="Gene3D" id="3.40.50.1820">
    <property type="entry name" value="alpha/beta hydrolase"/>
    <property type="match status" value="1"/>
</dbReference>
<dbReference type="ESTHER" id="decar-q47h94">
    <property type="family name" value="Proline_iminopeptidase"/>
</dbReference>
<evidence type="ECO:0000256" key="1">
    <source>
        <dbReference type="ARBA" id="ARBA00001585"/>
    </source>
</evidence>
<organism evidence="13">
    <name type="scientific">Dechloromonas aromatica (strain RCB)</name>
    <dbReference type="NCBI Taxonomy" id="159087"/>
    <lineage>
        <taxon>Bacteria</taxon>
        <taxon>Pseudomonadati</taxon>
        <taxon>Pseudomonadota</taxon>
        <taxon>Betaproteobacteria</taxon>
        <taxon>Rhodocyclales</taxon>
        <taxon>Azonexaceae</taxon>
        <taxon>Dechloromonas</taxon>
    </lineage>
</organism>
<comment type="catalytic activity">
    <reaction evidence="1 11">
        <text>Release of N-terminal proline from a peptide.</text>
        <dbReference type="EC" id="3.4.11.5"/>
    </reaction>
</comment>
<dbReference type="PIRSF" id="PIRSF006431">
    <property type="entry name" value="Pept_S33"/>
    <property type="match status" value="1"/>
</dbReference>
<dbReference type="PANTHER" id="PTHR43722">
    <property type="entry name" value="PROLINE IMINOPEPTIDASE"/>
    <property type="match status" value="1"/>
</dbReference>
<dbReference type="SUPFAM" id="SSF53474">
    <property type="entry name" value="alpha/beta-Hydrolases"/>
    <property type="match status" value="1"/>
</dbReference>
<dbReference type="KEGG" id="dar:Daro_1031"/>
<evidence type="ECO:0000256" key="9">
    <source>
        <dbReference type="ARBA" id="ARBA00022801"/>
    </source>
</evidence>
<evidence type="ECO:0000259" key="12">
    <source>
        <dbReference type="Pfam" id="PF00561"/>
    </source>
</evidence>
<dbReference type="EC" id="3.4.11.5" evidence="4 11"/>
<evidence type="ECO:0000313" key="13">
    <source>
        <dbReference type="EMBL" id="AAZ45787.1"/>
    </source>
</evidence>
<comment type="similarity">
    <text evidence="3 11">Belongs to the peptidase S33 family.</text>
</comment>
<dbReference type="HOGENOM" id="CLU_043739_2_2_4"/>
<dbReference type="PANTHER" id="PTHR43722:SF1">
    <property type="entry name" value="PROLINE IMINOPEPTIDASE"/>
    <property type="match status" value="1"/>
</dbReference>
<keyword evidence="8 11" id="KW-0645">Protease</keyword>
<dbReference type="PRINTS" id="PR00793">
    <property type="entry name" value="PROAMNOPTASE"/>
</dbReference>
<evidence type="ECO:0000256" key="5">
    <source>
        <dbReference type="ARBA" id="ARBA00021843"/>
    </source>
</evidence>
<keyword evidence="6 11" id="KW-0031">Aminopeptidase</keyword>
<evidence type="ECO:0000256" key="4">
    <source>
        <dbReference type="ARBA" id="ARBA00012568"/>
    </source>
</evidence>
<evidence type="ECO:0000256" key="6">
    <source>
        <dbReference type="ARBA" id="ARBA00022438"/>
    </source>
</evidence>
<keyword evidence="9 11" id="KW-0378">Hydrolase</keyword>
<dbReference type="GO" id="GO:0004177">
    <property type="term" value="F:aminopeptidase activity"/>
    <property type="evidence" value="ECO:0007669"/>
    <property type="project" value="UniProtKB-UniRule"/>
</dbReference>
<dbReference type="InterPro" id="IPR005944">
    <property type="entry name" value="Pro_iminopeptidase"/>
</dbReference>
<dbReference type="EMBL" id="CP000089">
    <property type="protein sequence ID" value="AAZ45787.1"/>
    <property type="molecule type" value="Genomic_DNA"/>
</dbReference>
<dbReference type="MEROPS" id="S33.001"/>
<dbReference type="GO" id="GO:0006508">
    <property type="term" value="P:proteolysis"/>
    <property type="evidence" value="ECO:0007669"/>
    <property type="project" value="UniProtKB-KW"/>
</dbReference>
<reference evidence="13" key="1">
    <citation type="submission" date="2005-08" db="EMBL/GenBank/DDBJ databases">
        <title>Complete sequence of Dechloromonas aromatica RCB.</title>
        <authorList>
            <person name="Salinero K.K."/>
            <person name="Copeland A."/>
            <person name="Lucas S."/>
            <person name="Lapidus A."/>
            <person name="Barry K."/>
            <person name="Detter J.C."/>
            <person name="Glavina T."/>
            <person name="Hammon N."/>
            <person name="Israni S."/>
            <person name="Pitluck S."/>
            <person name="Di Bartolo G."/>
            <person name="Trong S."/>
            <person name="Schmutz J."/>
            <person name="Larimer F."/>
            <person name="Land M."/>
            <person name="Ivanova N."/>
            <person name="Richardson P."/>
        </authorList>
    </citation>
    <scope>NUCLEOTIDE SEQUENCE</scope>
    <source>
        <strain evidence="13">RCB</strain>
    </source>
</reference>
<dbReference type="GO" id="GO:0005737">
    <property type="term" value="C:cytoplasm"/>
    <property type="evidence" value="ECO:0007669"/>
    <property type="project" value="UniProtKB-SubCell"/>
</dbReference>
<evidence type="ECO:0000256" key="3">
    <source>
        <dbReference type="ARBA" id="ARBA00010088"/>
    </source>
</evidence>
<comment type="subcellular location">
    <subcellularLocation>
        <location evidence="2 11">Cytoplasm</location>
    </subcellularLocation>
</comment>
<dbReference type="InterPro" id="IPR029058">
    <property type="entry name" value="AB_hydrolase_fold"/>
</dbReference>
<accession>Q47H94</accession>
<name>Q47H94_DECAR</name>
<gene>
    <name evidence="13" type="ordered locus">Daro_1031</name>
</gene>
<feature type="domain" description="AB hydrolase-1" evidence="12">
    <location>
        <begin position="21"/>
        <end position="274"/>
    </location>
</feature>